<dbReference type="Pfam" id="PF22486">
    <property type="entry name" value="MATH_2"/>
    <property type="match status" value="1"/>
</dbReference>
<dbReference type="InterPro" id="IPR008974">
    <property type="entry name" value="TRAF-like"/>
</dbReference>
<dbReference type="EMBL" id="BTSY01000005">
    <property type="protein sequence ID" value="GMT28978.1"/>
    <property type="molecule type" value="Genomic_DNA"/>
</dbReference>
<dbReference type="SUPFAM" id="SSF49599">
    <property type="entry name" value="TRAF domain-like"/>
    <property type="match status" value="1"/>
</dbReference>
<gene>
    <name evidence="3" type="ORF">PFISCL1PPCAC_20275</name>
</gene>
<protein>
    <recommendedName>
        <fullName evidence="2">MATH domain-containing protein</fullName>
    </recommendedName>
</protein>
<evidence type="ECO:0000313" key="4">
    <source>
        <dbReference type="Proteomes" id="UP001432322"/>
    </source>
</evidence>
<evidence type="ECO:0000256" key="1">
    <source>
        <dbReference type="SAM" id="Coils"/>
    </source>
</evidence>
<sequence length="236" mass="26573">MDTIERLTAKIAELEHNMNLLEQENTRIKTEVEEGSSTFKTIIALKNNKIKELETALQYVASSDSVEAPPIVQIPQQIYVDPSYERTYYTFRTRFSGISRLQTNPDVVFRSDPAKFAGADWVIELGTHNAGDRKGATKDFMSVSLTVVSENLNEGWCCGVYDTYSLYSQDSPVEKAAYTHKKPQNLKQSTTYSNHMKSSGYPKFVPISELFSPSCGYIKDDGILISVDVTAFPTWH</sequence>
<reference evidence="3" key="1">
    <citation type="submission" date="2023-10" db="EMBL/GenBank/DDBJ databases">
        <title>Genome assembly of Pristionchus species.</title>
        <authorList>
            <person name="Yoshida K."/>
            <person name="Sommer R.J."/>
        </authorList>
    </citation>
    <scope>NUCLEOTIDE SEQUENCE</scope>
    <source>
        <strain evidence="3">RS5133</strain>
    </source>
</reference>
<dbReference type="Proteomes" id="UP001432322">
    <property type="component" value="Unassembled WGS sequence"/>
</dbReference>
<proteinExistence type="predicted"/>
<dbReference type="PROSITE" id="PS50144">
    <property type="entry name" value="MATH"/>
    <property type="match status" value="1"/>
</dbReference>
<name>A0AAV5WF48_9BILA</name>
<dbReference type="CDD" id="cd00121">
    <property type="entry name" value="MATH"/>
    <property type="match status" value="1"/>
</dbReference>
<keyword evidence="4" id="KW-1185">Reference proteome</keyword>
<comment type="caution">
    <text evidence="3">The sequence shown here is derived from an EMBL/GenBank/DDBJ whole genome shotgun (WGS) entry which is preliminary data.</text>
</comment>
<dbReference type="AlphaFoldDB" id="A0AAV5WF48"/>
<accession>A0AAV5WF48</accession>
<dbReference type="InterPro" id="IPR002083">
    <property type="entry name" value="MATH/TRAF_dom"/>
</dbReference>
<keyword evidence="1" id="KW-0175">Coiled coil</keyword>
<feature type="coiled-coil region" evidence="1">
    <location>
        <begin position="4"/>
        <end position="31"/>
    </location>
</feature>
<evidence type="ECO:0000313" key="3">
    <source>
        <dbReference type="EMBL" id="GMT28978.1"/>
    </source>
</evidence>
<dbReference type="Gene3D" id="2.60.210.10">
    <property type="entry name" value="Apoptosis, Tumor Necrosis Factor Receptor Associated Protein 2, Chain A"/>
    <property type="match status" value="1"/>
</dbReference>
<evidence type="ECO:0000259" key="2">
    <source>
        <dbReference type="PROSITE" id="PS50144"/>
    </source>
</evidence>
<organism evidence="3 4">
    <name type="scientific">Pristionchus fissidentatus</name>
    <dbReference type="NCBI Taxonomy" id="1538716"/>
    <lineage>
        <taxon>Eukaryota</taxon>
        <taxon>Metazoa</taxon>
        <taxon>Ecdysozoa</taxon>
        <taxon>Nematoda</taxon>
        <taxon>Chromadorea</taxon>
        <taxon>Rhabditida</taxon>
        <taxon>Rhabditina</taxon>
        <taxon>Diplogasteromorpha</taxon>
        <taxon>Diplogasteroidea</taxon>
        <taxon>Neodiplogasteridae</taxon>
        <taxon>Pristionchus</taxon>
    </lineage>
</organism>
<feature type="domain" description="MATH" evidence="2">
    <location>
        <begin position="88"/>
        <end position="229"/>
    </location>
</feature>